<evidence type="ECO:0000313" key="3">
    <source>
        <dbReference type="EMBL" id="BCR04339.1"/>
    </source>
</evidence>
<keyword evidence="1" id="KW-0411">Iron-sulfur</keyword>
<evidence type="ECO:0000256" key="1">
    <source>
        <dbReference type="ARBA" id="ARBA00023014"/>
    </source>
</evidence>
<reference evidence="3 4" key="2">
    <citation type="journal article" date="2021" name="Int. J. Syst. Evol. Microbiol.">
        <title>Isolation and Polyphasic Characterization of Desulfuromonas versatilis sp. Nov., an Electrogenic Bacteria Capable of Versatile Metabolism Isolated from a Graphene Oxide-Reducing Enrichment Culture.</title>
        <authorList>
            <person name="Xie L."/>
            <person name="Yoshida N."/>
            <person name="Ishii S."/>
            <person name="Meng L."/>
        </authorList>
    </citation>
    <scope>NUCLEOTIDE SEQUENCE [LARGE SCALE GENOMIC DNA]</scope>
    <source>
        <strain evidence="3 4">NIT-T3</strain>
    </source>
</reference>
<feature type="domain" description="NADP-dependent oxidoreductase" evidence="2">
    <location>
        <begin position="53"/>
        <end position="299"/>
    </location>
</feature>
<organism evidence="3 4">
    <name type="scientific">Desulfuromonas versatilis</name>
    <dbReference type="NCBI Taxonomy" id="2802975"/>
    <lineage>
        <taxon>Bacteria</taxon>
        <taxon>Pseudomonadati</taxon>
        <taxon>Thermodesulfobacteriota</taxon>
        <taxon>Desulfuromonadia</taxon>
        <taxon>Desulfuromonadales</taxon>
        <taxon>Desulfuromonadaceae</taxon>
        <taxon>Desulfuromonas</taxon>
    </lineage>
</organism>
<dbReference type="PROSITE" id="PS51318">
    <property type="entry name" value="TAT"/>
    <property type="match status" value="1"/>
</dbReference>
<dbReference type="InterPro" id="IPR006311">
    <property type="entry name" value="TAT_signal"/>
</dbReference>
<evidence type="ECO:0000313" key="4">
    <source>
        <dbReference type="Proteomes" id="UP001319827"/>
    </source>
</evidence>
<dbReference type="PANTHER" id="PTHR43638">
    <property type="entry name" value="OXIDOREDUCTASE, ALDO/KETO REDUCTASE FAMILY PROTEIN"/>
    <property type="match status" value="1"/>
</dbReference>
<dbReference type="PANTHER" id="PTHR43638:SF3">
    <property type="entry name" value="ALDEHYDE REDUCTASE"/>
    <property type="match status" value="1"/>
</dbReference>
<dbReference type="InterPro" id="IPR036812">
    <property type="entry name" value="NAD(P)_OxRdtase_dom_sf"/>
</dbReference>
<keyword evidence="1" id="KW-0408">Iron</keyword>
<reference evidence="3 4" key="1">
    <citation type="journal article" date="2016" name="C (Basel)">
        <title>Selective Growth of and Electricity Production by Marine Exoelectrogenic Bacteria in Self-Aggregated Hydrogel of Microbially Reduced Graphene Oxide.</title>
        <authorList>
            <person name="Yoshida N."/>
            <person name="Goto Y."/>
            <person name="Miyata Y."/>
        </authorList>
    </citation>
    <scope>NUCLEOTIDE SEQUENCE [LARGE SCALE GENOMIC DNA]</scope>
    <source>
        <strain evidence="3 4">NIT-T3</strain>
    </source>
</reference>
<name>A0ABN6DYR7_9BACT</name>
<accession>A0ABN6DYR7</accession>
<evidence type="ECO:0000259" key="2">
    <source>
        <dbReference type="Pfam" id="PF00248"/>
    </source>
</evidence>
<dbReference type="RefSeq" id="WP_221251793.1">
    <property type="nucleotide sequence ID" value="NZ_AP024355.1"/>
</dbReference>
<gene>
    <name evidence="3" type="ORF">DESUT3_14080</name>
</gene>
<dbReference type="InterPro" id="IPR023210">
    <property type="entry name" value="NADP_OxRdtase_dom"/>
</dbReference>
<dbReference type="Proteomes" id="UP001319827">
    <property type="component" value="Chromosome"/>
</dbReference>
<keyword evidence="4" id="KW-1185">Reference proteome</keyword>
<protein>
    <submittedName>
        <fullName evidence="3">Oxidoreductase</fullName>
    </submittedName>
</protein>
<dbReference type="CDD" id="cd19095">
    <property type="entry name" value="AKR_PA4992-like"/>
    <property type="match status" value="1"/>
</dbReference>
<keyword evidence="1" id="KW-0479">Metal-binding</keyword>
<dbReference type="Pfam" id="PF00248">
    <property type="entry name" value="Aldo_ket_red"/>
    <property type="match status" value="1"/>
</dbReference>
<proteinExistence type="predicted"/>
<dbReference type="SUPFAM" id="SSF51430">
    <property type="entry name" value="NAD(P)-linked oxidoreductase"/>
    <property type="match status" value="1"/>
</dbReference>
<dbReference type="EMBL" id="AP024355">
    <property type="protein sequence ID" value="BCR04339.1"/>
    <property type="molecule type" value="Genomic_DNA"/>
</dbReference>
<sequence>MNLIDYPISRRTFVGSLAAALASLWFPPTRLQAAEQAALRKTIPGSGESLPVIGLGTSRTFDTGDETALRDLAEVLRAFFASGGELIDSSPMYGESERVIGALLERIGRPQRLFAATKVWTDGEQAGIRQMEDSRQKWGIERFDLMQIHNLRDWRVHLKTLHAWKAQGKIRYTGITTSHGRDHRELEQILSQEKLDFVQFSYNIEDRDAERRLLPLAAERGMAVLVNRPYQRGELFRKVKGKPLPDWAAEIDCSSWGQFFLKFIVSHPAVTCAIPATAKLHHMRDNMAAGFGRLPDAAMRRRMVDYYTAL</sequence>
<dbReference type="Gene3D" id="3.20.20.100">
    <property type="entry name" value="NADP-dependent oxidoreductase domain"/>
    <property type="match status" value="1"/>
</dbReference>